<dbReference type="Gene3D" id="3.40.50.150">
    <property type="entry name" value="Vaccinia Virus protein VP39"/>
    <property type="match status" value="1"/>
</dbReference>
<dbReference type="Pfam" id="PF04445">
    <property type="entry name" value="SAM_MT"/>
    <property type="match status" value="1"/>
</dbReference>
<keyword evidence="1" id="KW-0808">Transferase</keyword>
<dbReference type="InterPro" id="IPR007536">
    <property type="entry name" value="16SrRNA_methylTrfase_J"/>
</dbReference>
<proteinExistence type="predicted"/>
<name>A0A2V3A3G2_9BACI</name>
<evidence type="ECO:0000313" key="2">
    <source>
        <dbReference type="Proteomes" id="UP000247150"/>
    </source>
</evidence>
<dbReference type="SUPFAM" id="SSF53335">
    <property type="entry name" value="S-adenosyl-L-methionine-dependent methyltransferases"/>
    <property type="match status" value="1"/>
</dbReference>
<dbReference type="InterPro" id="IPR029063">
    <property type="entry name" value="SAM-dependent_MTases_sf"/>
</dbReference>
<dbReference type="AlphaFoldDB" id="A0A2V3A3G2"/>
<reference evidence="1 2" key="1">
    <citation type="submission" date="2018-05" db="EMBL/GenBank/DDBJ databases">
        <title>Freshwater and sediment microbial communities from various areas in North America, analyzing microbe dynamics in response to fracking.</title>
        <authorList>
            <person name="Lamendella R."/>
        </authorList>
    </citation>
    <scope>NUCLEOTIDE SEQUENCE [LARGE SCALE GENOMIC DNA]</scope>
    <source>
        <strain evidence="1 2">15_TX</strain>
    </source>
</reference>
<dbReference type="RefSeq" id="WP_110064130.1">
    <property type="nucleotide sequence ID" value="NZ_QGTW01000003.1"/>
</dbReference>
<dbReference type="OrthoDB" id="1653798at2"/>
<dbReference type="PANTHER" id="PTHR36112">
    <property type="entry name" value="RIBOSOMAL RNA SMALL SUBUNIT METHYLTRANSFERASE J"/>
    <property type="match status" value="1"/>
</dbReference>
<dbReference type="PANTHER" id="PTHR36112:SF1">
    <property type="entry name" value="RIBOSOMAL RNA SMALL SUBUNIT METHYLTRANSFERASE J"/>
    <property type="match status" value="1"/>
</dbReference>
<gene>
    <name evidence="1" type="ORF">DFO73_103131</name>
</gene>
<sequence length="257" mass="29162">MIITTAGRTNQEMKESARRVAVELGAEYIERNKRSVGAIQKQVQDDCIIVGKERLELFPLGENQPFFFHPNSAMFRIKRLLKGESDPFLQAARLERGKSMLDCTLGLASDSIVASYTVGREGEVTGLEGSRYLAYLVGKGLGQWGSGLESMDHAMRRINVKSTSSFPYLKMLPDNSYDVVYFDPMFEEKILESDGIKALSRFAVYGDLSEELIFQAKRVAKERVVLKDHFRSSRFEQYGFSVNKRKTSKFHFGVIEK</sequence>
<protein>
    <submittedName>
        <fullName evidence="1">Putative SAM-dependent methyltransferase</fullName>
    </submittedName>
</protein>
<dbReference type="EMBL" id="QGTW01000003">
    <property type="protein sequence ID" value="PWW30249.1"/>
    <property type="molecule type" value="Genomic_DNA"/>
</dbReference>
<dbReference type="GO" id="GO:0008990">
    <property type="term" value="F:rRNA (guanine-N2-)-methyltransferase activity"/>
    <property type="evidence" value="ECO:0007669"/>
    <property type="project" value="InterPro"/>
</dbReference>
<keyword evidence="1" id="KW-0489">Methyltransferase</keyword>
<dbReference type="Proteomes" id="UP000247150">
    <property type="component" value="Unassembled WGS sequence"/>
</dbReference>
<accession>A0A2V3A3G2</accession>
<evidence type="ECO:0000313" key="1">
    <source>
        <dbReference type="EMBL" id="PWW30249.1"/>
    </source>
</evidence>
<comment type="caution">
    <text evidence="1">The sequence shown here is derived from an EMBL/GenBank/DDBJ whole genome shotgun (WGS) entry which is preliminary data.</text>
</comment>
<organism evidence="1 2">
    <name type="scientific">Cytobacillus oceanisediminis</name>
    <dbReference type="NCBI Taxonomy" id="665099"/>
    <lineage>
        <taxon>Bacteria</taxon>
        <taxon>Bacillati</taxon>
        <taxon>Bacillota</taxon>
        <taxon>Bacilli</taxon>
        <taxon>Bacillales</taxon>
        <taxon>Bacillaceae</taxon>
        <taxon>Cytobacillus</taxon>
    </lineage>
</organism>